<dbReference type="InterPro" id="IPR019831">
    <property type="entry name" value="Mn/Fe_SOD_N"/>
</dbReference>
<evidence type="ECO:0000256" key="2">
    <source>
        <dbReference type="ARBA" id="ARBA00012682"/>
    </source>
</evidence>
<keyword evidence="9" id="KW-1185">Reference proteome</keyword>
<evidence type="ECO:0000256" key="4">
    <source>
        <dbReference type="ARBA" id="ARBA00023002"/>
    </source>
</evidence>
<dbReference type="SUPFAM" id="SSF54719">
    <property type="entry name" value="Fe,Mn superoxide dismutase (SOD), C-terminal domain"/>
    <property type="match status" value="1"/>
</dbReference>
<dbReference type="GO" id="GO:0004784">
    <property type="term" value="F:superoxide dismutase activity"/>
    <property type="evidence" value="ECO:0007669"/>
    <property type="project" value="UniProtKB-EC"/>
</dbReference>
<reference evidence="8 9" key="1">
    <citation type="journal article" date="2022" name="bioRxiv">
        <title>Genomics of Preaxostyla Flagellates Illuminates Evolutionary Transitions and the Path Towards Mitochondrial Loss.</title>
        <authorList>
            <person name="Novak L.V.F."/>
            <person name="Treitli S.C."/>
            <person name="Pyrih J."/>
            <person name="Halakuc P."/>
            <person name="Pipaliya S.V."/>
            <person name="Vacek V."/>
            <person name="Brzon O."/>
            <person name="Soukal P."/>
            <person name="Eme L."/>
            <person name="Dacks J.B."/>
            <person name="Karnkowska A."/>
            <person name="Elias M."/>
            <person name="Hampl V."/>
        </authorList>
    </citation>
    <scope>NUCLEOTIDE SEQUENCE [LARGE SCALE GENOMIC DNA]</scope>
    <source>
        <strain evidence="8">NAU3</strain>
        <tissue evidence="8">Gut</tissue>
    </source>
</reference>
<dbReference type="PANTHER" id="PTHR11404:SF6">
    <property type="entry name" value="SUPEROXIDE DISMUTASE [MN], MITOCHONDRIAL"/>
    <property type="match status" value="1"/>
</dbReference>
<dbReference type="InterPro" id="IPR019832">
    <property type="entry name" value="Mn/Fe_SOD_C"/>
</dbReference>
<comment type="caution">
    <text evidence="8">The sequence shown here is derived from an EMBL/GenBank/DDBJ whole genome shotgun (WGS) entry which is preliminary data.</text>
</comment>
<keyword evidence="3 5" id="KW-0479">Metal-binding</keyword>
<evidence type="ECO:0000256" key="5">
    <source>
        <dbReference type="RuleBase" id="RU000414"/>
    </source>
</evidence>
<comment type="similarity">
    <text evidence="1 5">Belongs to the iron/manganese superoxide dismutase family.</text>
</comment>
<dbReference type="EMBL" id="JARBJD010000174">
    <property type="protein sequence ID" value="KAK2948543.1"/>
    <property type="molecule type" value="Genomic_DNA"/>
</dbReference>
<feature type="domain" description="Manganese/iron superoxide dismutase C-terminal" evidence="7">
    <location>
        <begin position="93"/>
        <end position="193"/>
    </location>
</feature>
<dbReference type="SUPFAM" id="SSF46609">
    <property type="entry name" value="Fe,Mn superoxide dismutase (SOD), N-terminal domain"/>
    <property type="match status" value="1"/>
</dbReference>
<evidence type="ECO:0000313" key="9">
    <source>
        <dbReference type="Proteomes" id="UP001281761"/>
    </source>
</evidence>
<dbReference type="Pfam" id="PF02777">
    <property type="entry name" value="Sod_Fe_C"/>
    <property type="match status" value="1"/>
</dbReference>
<dbReference type="Proteomes" id="UP001281761">
    <property type="component" value="Unassembled WGS sequence"/>
</dbReference>
<keyword evidence="4 5" id="KW-0560">Oxidoreductase</keyword>
<organism evidence="8 9">
    <name type="scientific">Blattamonas nauphoetae</name>
    <dbReference type="NCBI Taxonomy" id="2049346"/>
    <lineage>
        <taxon>Eukaryota</taxon>
        <taxon>Metamonada</taxon>
        <taxon>Preaxostyla</taxon>
        <taxon>Oxymonadida</taxon>
        <taxon>Blattamonas</taxon>
    </lineage>
</organism>
<evidence type="ECO:0000313" key="8">
    <source>
        <dbReference type="EMBL" id="KAK2948543.1"/>
    </source>
</evidence>
<evidence type="ECO:0000259" key="6">
    <source>
        <dbReference type="Pfam" id="PF00081"/>
    </source>
</evidence>
<dbReference type="InterPro" id="IPR036314">
    <property type="entry name" value="SOD_C_sf"/>
</dbReference>
<comment type="catalytic activity">
    <reaction evidence="5">
        <text>2 superoxide + 2 H(+) = H2O2 + O2</text>
        <dbReference type="Rhea" id="RHEA:20696"/>
        <dbReference type="ChEBI" id="CHEBI:15378"/>
        <dbReference type="ChEBI" id="CHEBI:15379"/>
        <dbReference type="ChEBI" id="CHEBI:16240"/>
        <dbReference type="ChEBI" id="CHEBI:18421"/>
        <dbReference type="EC" id="1.15.1.1"/>
    </reaction>
</comment>
<sequence>MSAGNYKLNEGLLAKMTAKPMEGISENLLKQHFDLYKGYVTNANNLLKELSSGAHTGQAAVDRRRRLGFEINGVIMHELFFENLTPENTTPGDKVKAFFSKYYGSWEKFIAELENAGGTRGVGWVAVMFDKLTDTLTTTWVEEHHLGMLANMEPLLLVDCWEHAFIVDFGSTGRGNYVKTLLKHIDWEVVCKRIASAEGNQQVVRCVQK</sequence>
<feature type="domain" description="Manganese/iron superoxide dismutase N-terminal" evidence="6">
    <location>
        <begin position="24"/>
        <end position="84"/>
    </location>
</feature>
<evidence type="ECO:0000256" key="3">
    <source>
        <dbReference type="ARBA" id="ARBA00022723"/>
    </source>
</evidence>
<proteinExistence type="inferred from homology"/>
<dbReference type="InterPro" id="IPR036324">
    <property type="entry name" value="Mn/Fe_SOD_N_sf"/>
</dbReference>
<gene>
    <name evidence="8" type="ORF">BLNAU_16529</name>
</gene>
<dbReference type="EC" id="1.15.1.1" evidence="2 5"/>
<protein>
    <recommendedName>
        <fullName evidence="2 5">Superoxide dismutase</fullName>
        <ecNumber evidence="2 5">1.15.1.1</ecNumber>
    </recommendedName>
</protein>
<accession>A0ABQ9XBA4</accession>
<dbReference type="Pfam" id="PF00081">
    <property type="entry name" value="Sod_Fe_N"/>
    <property type="match status" value="1"/>
</dbReference>
<dbReference type="Gene3D" id="3.55.40.20">
    <property type="entry name" value="Iron/manganese superoxide dismutase, C-terminal domain"/>
    <property type="match status" value="1"/>
</dbReference>
<evidence type="ECO:0000256" key="1">
    <source>
        <dbReference type="ARBA" id="ARBA00008714"/>
    </source>
</evidence>
<evidence type="ECO:0000259" key="7">
    <source>
        <dbReference type="Pfam" id="PF02777"/>
    </source>
</evidence>
<name>A0ABQ9XBA4_9EUKA</name>
<dbReference type="PANTHER" id="PTHR11404">
    <property type="entry name" value="SUPEROXIDE DISMUTASE 2"/>
    <property type="match status" value="1"/>
</dbReference>
<comment type="function">
    <text evidence="5">Destroys radicals which are normally produced within the cells and which are toxic to biological systems.</text>
</comment>
<dbReference type="InterPro" id="IPR050265">
    <property type="entry name" value="Fe/Mn_Superoxide_Dismutase"/>
</dbReference>